<dbReference type="InterPro" id="IPR032675">
    <property type="entry name" value="LRR_dom_sf"/>
</dbReference>
<proteinExistence type="predicted"/>
<sequence length="538" mass="59906">MSTAADATRDALYAAILTHPDEDTPRLIFADYLDEQGDLHRAEFIRLQCRFALMNEWDDGYTAVDVRCRRLIAEHPEWLDPLRQLNTDLLNQPGAFLTHWGRGSHSGFRRGFSSVVSALPEWFAQSGHELFARFPIESAGFHLDYELARTALADGSHLARLRELSISLWSEEQEGLEALVSARRMEQIRHLGVYSEVIAVDPFHALLNAPQFAALETFQIWSDCGDPGPRQPPDAIRELDQNSWLLGLRGLAMDGDVFEGLTDRLTRDSNWNPRLQRLFLRGYLGPYGQIAPADAARVAAGVRSGWFDAAHDLDLSACDFEGLILKGLATRAVRPIRVTLPGRNRTGYQKGMEVRAGFLATNWLSEVRVLKSKRVGGAEINELVRSRLPGVLRVLEMPRGSLTGGHLSDLLDVPDGWPHLESLNVLNNPIPDGALKEFLSRIERFPHLISLSVGDKKPAPQFLAQLAASPQAAQFRELRLNVPLSTTTADALARSSYLAELDLLSVMEGEAEPAALDRLRRRFGARLTLEAPPPRESE</sequence>
<keyword evidence="2" id="KW-1185">Reference proteome</keyword>
<dbReference type="Gene3D" id="3.80.10.10">
    <property type="entry name" value="Ribonuclease Inhibitor"/>
    <property type="match status" value="1"/>
</dbReference>
<evidence type="ECO:0000313" key="2">
    <source>
        <dbReference type="Proteomes" id="UP000464178"/>
    </source>
</evidence>
<dbReference type="EMBL" id="LR593886">
    <property type="protein sequence ID" value="VTR91207.1"/>
    <property type="molecule type" value="Genomic_DNA"/>
</dbReference>
<dbReference type="AlphaFoldDB" id="A0A6P2CRK5"/>
<dbReference type="NCBIfam" id="TIGR02996">
    <property type="entry name" value="rpt_mate_G_obs"/>
    <property type="match status" value="1"/>
</dbReference>
<evidence type="ECO:0000313" key="1">
    <source>
        <dbReference type="EMBL" id="VTR91207.1"/>
    </source>
</evidence>
<protein>
    <submittedName>
        <fullName evidence="1">Repeat-companion domain protein</fullName>
    </submittedName>
</protein>
<dbReference type="Proteomes" id="UP000464178">
    <property type="component" value="Chromosome"/>
</dbReference>
<dbReference type="RefSeq" id="WP_162666237.1">
    <property type="nucleotide sequence ID" value="NZ_LR593886.1"/>
</dbReference>
<dbReference type="InterPro" id="IPR014338">
    <property type="entry name" value="CHP02996_rpt-companion-dom"/>
</dbReference>
<organism evidence="1 2">
    <name type="scientific">Gemmata massiliana</name>
    <dbReference type="NCBI Taxonomy" id="1210884"/>
    <lineage>
        <taxon>Bacteria</taxon>
        <taxon>Pseudomonadati</taxon>
        <taxon>Planctomycetota</taxon>
        <taxon>Planctomycetia</taxon>
        <taxon>Gemmatales</taxon>
        <taxon>Gemmataceae</taxon>
        <taxon>Gemmata</taxon>
    </lineage>
</organism>
<dbReference type="KEGG" id="gms:SOIL9_65070"/>
<dbReference type="SUPFAM" id="SSF52047">
    <property type="entry name" value="RNI-like"/>
    <property type="match status" value="1"/>
</dbReference>
<accession>A0A6P2CRK5</accession>
<gene>
    <name evidence="1" type="ORF">SOIL9_65070</name>
</gene>
<name>A0A6P2CRK5_9BACT</name>
<reference evidence="1 2" key="1">
    <citation type="submission" date="2019-05" db="EMBL/GenBank/DDBJ databases">
        <authorList>
            <consortium name="Science for Life Laboratories"/>
        </authorList>
    </citation>
    <scope>NUCLEOTIDE SEQUENCE [LARGE SCALE GENOMIC DNA]</scope>
    <source>
        <strain evidence="1">Soil9</strain>
    </source>
</reference>